<protein>
    <submittedName>
        <fullName evidence="3">TIR domain-containing protein</fullName>
    </submittedName>
</protein>
<evidence type="ECO:0000313" key="3">
    <source>
        <dbReference type="EMBL" id="MEB4589765.1"/>
    </source>
</evidence>
<dbReference type="SUPFAM" id="SSF52200">
    <property type="entry name" value="Toll/Interleukin receptor TIR domain"/>
    <property type="match status" value="1"/>
</dbReference>
<evidence type="ECO:0000256" key="1">
    <source>
        <dbReference type="SAM" id="Coils"/>
    </source>
</evidence>
<dbReference type="SUPFAM" id="SSF48452">
    <property type="entry name" value="TPR-like"/>
    <property type="match status" value="1"/>
</dbReference>
<dbReference type="InterPro" id="IPR027417">
    <property type="entry name" value="P-loop_NTPase"/>
</dbReference>
<dbReference type="Gene3D" id="3.40.50.300">
    <property type="entry name" value="P-loop containing nucleotide triphosphate hydrolases"/>
    <property type="match status" value="1"/>
</dbReference>
<dbReference type="SUPFAM" id="SSF52540">
    <property type="entry name" value="P-loop containing nucleoside triphosphate hydrolases"/>
    <property type="match status" value="1"/>
</dbReference>
<evidence type="ECO:0000313" key="4">
    <source>
        <dbReference type="Proteomes" id="UP001308005"/>
    </source>
</evidence>
<proteinExistence type="predicted"/>
<sequence>MTDERKFAVALSFAGEHRGYVRKVAERLAQTLGRDAILYDEWLKAKFARPNLDTQLQTYYQQARLVVPFLSKEYKGKSWCGLEWRAIRDRMHRDEDETMLLRFDDTPIDGVFGRVDGHIDLRTQKPEQTAEQILQRLAELSPPIPFPPKKPHVDISRIPPVHGTIFGREQELATLDKAWHNPKTNVLCLTAWGGAGKSMLVQSWLDNLREKGWPDADNVFGWSFYSRGASEEWRASADRFFEDAFRWFGSSESSTTFSPWIKGEKLANLIMKQPTLLILDGLEPLQEHSGELREQGMKSLLRYLSTSNWNGLCLITSRINFRDIRIDGSRVCSLHLERLSSEAGSALLRGKNLHGPEQEFYDAVESVQGHALSLTLLGNALAELYGGDLTKRKRIRLSKDNHATSLMAFYEHKLKATPELMILYLLGLSDRALHPDTVNLLLAPDNSPWYADLFSVRHRNKYEKLLAPIRDLDEGGRKQAFHRLENMELIFNTKPGKADTEANKKILSEDYAFDCHPLIHEYFGQRFKQSWKEAWSMAHERLYRHYRDSAKDLPDTLGEMEPLFAAVMHGCQAGKAQQAMDEVYWPRIRRKDDAYISKVLGAIPTSLAILSNFFVKTWNEPLPKLSSETKADVLSWAGYRLRALGRLEAAKEPLATSLAMYEAWADWTNAANAASNLAGLYLTLGETDKAQIYAKTSVEYADLSGIPSERAARRTTLADILHQIGKLDEAEQYFTIAEQIHQEDANEKCKYLHSLWGFRYCDFLLGQGRWKEVLIRAEKVRQANECKQQKLEIALNKLMFGRAHLAQAQAENFQDANVLQLAEQYINQATEALRTANENHHLPKGYLTRARFYRLLRQKPEVIRSDLDNVFAISKHRTGNMRLYQTDYHIESAWFALDESRLDDARQHAQEAKRLIEETHYNRRLPELTELQQALQTASQSSVRL</sequence>
<feature type="domain" description="TIR" evidence="2">
    <location>
        <begin position="9"/>
        <end position="133"/>
    </location>
</feature>
<dbReference type="InterPro" id="IPR000157">
    <property type="entry name" value="TIR_dom"/>
</dbReference>
<dbReference type="Gene3D" id="1.25.40.10">
    <property type="entry name" value="Tetratricopeptide repeat domain"/>
    <property type="match status" value="1"/>
</dbReference>
<dbReference type="InterPro" id="IPR011990">
    <property type="entry name" value="TPR-like_helical_dom_sf"/>
</dbReference>
<dbReference type="InterPro" id="IPR035897">
    <property type="entry name" value="Toll_tir_struct_dom_sf"/>
</dbReference>
<accession>A0ABU6CSE4</accession>
<keyword evidence="4" id="KW-1185">Reference proteome</keyword>
<dbReference type="Gene3D" id="3.40.50.10140">
    <property type="entry name" value="Toll/interleukin-1 receptor homology (TIR) domain"/>
    <property type="match status" value="1"/>
</dbReference>
<reference evidence="3 4" key="2">
    <citation type="submission" date="2024-01" db="EMBL/GenBank/DDBJ databases">
        <authorList>
            <person name="Xie X."/>
        </authorList>
    </citation>
    <scope>NUCLEOTIDE SEQUENCE [LARGE SCALE GENOMIC DNA]</scope>
    <source>
        <strain evidence="3">SCUT-1</strain>
    </source>
</reference>
<comment type="caution">
    <text evidence="3">The sequence shown here is derived from an EMBL/GenBank/DDBJ whole genome shotgun (WGS) entry which is preliminary data.</text>
</comment>
<organism evidence="3 4">
    <name type="scientific">Candidatus Thiothrix phosphatis</name>
    <dbReference type="NCBI Taxonomy" id="3112415"/>
    <lineage>
        <taxon>Bacteria</taxon>
        <taxon>Pseudomonadati</taxon>
        <taxon>Pseudomonadota</taxon>
        <taxon>Gammaproteobacteria</taxon>
        <taxon>Thiotrichales</taxon>
        <taxon>Thiotrichaceae</taxon>
        <taxon>Thiothrix</taxon>
    </lineage>
</organism>
<gene>
    <name evidence="3" type="ORF">VSS37_02110</name>
</gene>
<dbReference type="RefSeq" id="WP_324692964.1">
    <property type="nucleotide sequence ID" value="NZ_JAYMYJ010000017.1"/>
</dbReference>
<dbReference type="Proteomes" id="UP001308005">
    <property type="component" value="Unassembled WGS sequence"/>
</dbReference>
<reference evidence="4" key="1">
    <citation type="submission" date="2023-07" db="EMBL/GenBank/DDBJ databases">
        <title>The carbon used by Thiothrix.</title>
        <authorList>
            <person name="Chen L."/>
        </authorList>
    </citation>
    <scope>NUCLEOTIDE SEQUENCE [LARGE SCALE GENOMIC DNA]</scope>
</reference>
<evidence type="ECO:0000259" key="2">
    <source>
        <dbReference type="Pfam" id="PF13676"/>
    </source>
</evidence>
<keyword evidence="1" id="KW-0175">Coiled coil</keyword>
<dbReference type="EMBL" id="JAYMYJ010000017">
    <property type="protein sequence ID" value="MEB4589765.1"/>
    <property type="molecule type" value="Genomic_DNA"/>
</dbReference>
<feature type="coiled-coil region" evidence="1">
    <location>
        <begin position="777"/>
        <end position="839"/>
    </location>
</feature>
<name>A0ABU6CSE4_9GAMM</name>
<dbReference type="Pfam" id="PF13676">
    <property type="entry name" value="TIR_2"/>
    <property type="match status" value="1"/>
</dbReference>